<proteinExistence type="predicted"/>
<keyword evidence="4" id="KW-0503">Monooxygenase</keyword>
<dbReference type="EC" id="1.1.98.2" evidence="6"/>
<reference evidence="6 7" key="1">
    <citation type="journal article" date="2015" name="Genome Biol. Evol.">
        <title>Characterization of Three Mycobacterium spp. with Potential Use in Bioremediation by Genome Sequencing and Comparative Genomics.</title>
        <authorList>
            <person name="Das S."/>
            <person name="Pettersson B.M."/>
            <person name="Behra P.R."/>
            <person name="Ramesh M."/>
            <person name="Dasgupta S."/>
            <person name="Bhattacharya A."/>
            <person name="Kirsebom L.A."/>
        </authorList>
    </citation>
    <scope>NUCLEOTIDE SEQUENCE [LARGE SCALE GENOMIC DNA]</scope>
    <source>
        <strain evidence="6 7">DSM 44075</strain>
    </source>
</reference>
<protein>
    <submittedName>
        <fullName evidence="6">F420-dependent glucose-6-phosphate dehydrogenase</fullName>
        <ecNumber evidence="6">1.1.98.2</ecNumber>
    </submittedName>
</protein>
<dbReference type="Proteomes" id="UP000036313">
    <property type="component" value="Unassembled WGS sequence"/>
</dbReference>
<feature type="domain" description="Luciferase-like" evidence="5">
    <location>
        <begin position="23"/>
        <end position="207"/>
    </location>
</feature>
<dbReference type="SUPFAM" id="SSF51679">
    <property type="entry name" value="Bacterial luciferase-like"/>
    <property type="match status" value="1"/>
</dbReference>
<dbReference type="PANTHER" id="PTHR42847">
    <property type="entry name" value="ALKANESULFONATE MONOOXYGENASE"/>
    <property type="match status" value="1"/>
</dbReference>
<dbReference type="Pfam" id="PF00296">
    <property type="entry name" value="Bac_luciferase"/>
    <property type="match status" value="1"/>
</dbReference>
<evidence type="ECO:0000256" key="1">
    <source>
        <dbReference type="ARBA" id="ARBA00022630"/>
    </source>
</evidence>
<sequence length="289" mass="31319">MPLPDPVQTCPYDRIVADEFRFGIGVMRGTSRRQLHDFARQAEDLGYDVVHVPDHLGGPAPFPVMTALAMATSTLRVGTFVLNAAFYRPALLTRDVTALHDVSEGRLDLGLGTGYVKEEFDAAGIPFPSAGARVEHLRDTCAYLAEHAPDVPIMIAGNGDRVLRIAARMADIVGLTGGDRAPDADEDPLADRIAFVRDAAGDRFDALELNIAVTAMPLDGSGMPDLTIPRHFLPGLSDDELLRHPGVLSGSAADMADRIRSYRDRYGISYVTVQDRHAEAFGEVIARLK</sequence>
<gene>
    <name evidence="6" type="primary">fgd_4</name>
    <name evidence="6" type="ORF">MOBUDSM44075_03454</name>
</gene>
<dbReference type="Gene3D" id="3.20.20.30">
    <property type="entry name" value="Luciferase-like domain"/>
    <property type="match status" value="1"/>
</dbReference>
<accession>A0A0J6VUP7</accession>
<organism evidence="6 7">
    <name type="scientific">Mycolicibacterium obuense</name>
    <dbReference type="NCBI Taxonomy" id="1807"/>
    <lineage>
        <taxon>Bacteria</taxon>
        <taxon>Bacillati</taxon>
        <taxon>Actinomycetota</taxon>
        <taxon>Actinomycetes</taxon>
        <taxon>Mycobacteriales</taxon>
        <taxon>Mycobacteriaceae</taxon>
        <taxon>Mycolicibacterium</taxon>
    </lineage>
</organism>
<dbReference type="InterPro" id="IPR036661">
    <property type="entry name" value="Luciferase-like_sf"/>
</dbReference>
<dbReference type="InterPro" id="IPR011251">
    <property type="entry name" value="Luciferase-like_dom"/>
</dbReference>
<evidence type="ECO:0000313" key="6">
    <source>
        <dbReference type="EMBL" id="KMO74735.1"/>
    </source>
</evidence>
<name>A0A0J6VUP7_9MYCO</name>
<keyword evidence="3 6" id="KW-0560">Oxidoreductase</keyword>
<evidence type="ECO:0000259" key="5">
    <source>
        <dbReference type="Pfam" id="PF00296"/>
    </source>
</evidence>
<keyword evidence="2" id="KW-0288">FMN</keyword>
<dbReference type="InterPro" id="IPR050172">
    <property type="entry name" value="SsuD_RutA_monooxygenase"/>
</dbReference>
<dbReference type="InterPro" id="IPR019923">
    <property type="entry name" value="Lucif-like_OxRdtase_MSMEG_2516"/>
</dbReference>
<dbReference type="GO" id="GO:0052749">
    <property type="term" value="F:glucose-6-phosphate dehydrogenase (coenzyme F420) activity"/>
    <property type="evidence" value="ECO:0007669"/>
    <property type="project" value="UniProtKB-EC"/>
</dbReference>
<comment type="caution">
    <text evidence="6">The sequence shown here is derived from an EMBL/GenBank/DDBJ whole genome shotgun (WGS) entry which is preliminary data.</text>
</comment>
<dbReference type="NCBIfam" id="TIGR03621">
    <property type="entry name" value="F420_MSMEG_2516"/>
    <property type="match status" value="1"/>
</dbReference>
<evidence type="ECO:0000313" key="7">
    <source>
        <dbReference type="Proteomes" id="UP000036313"/>
    </source>
</evidence>
<dbReference type="GO" id="GO:0046306">
    <property type="term" value="P:alkanesulfonate catabolic process"/>
    <property type="evidence" value="ECO:0007669"/>
    <property type="project" value="TreeGrafter"/>
</dbReference>
<evidence type="ECO:0000256" key="3">
    <source>
        <dbReference type="ARBA" id="ARBA00023002"/>
    </source>
</evidence>
<evidence type="ECO:0000256" key="2">
    <source>
        <dbReference type="ARBA" id="ARBA00022643"/>
    </source>
</evidence>
<dbReference type="PANTHER" id="PTHR42847:SF4">
    <property type="entry name" value="ALKANESULFONATE MONOOXYGENASE-RELATED"/>
    <property type="match status" value="1"/>
</dbReference>
<keyword evidence="1" id="KW-0285">Flavoprotein</keyword>
<dbReference type="PATRIC" id="fig|1807.14.peg.3475"/>
<dbReference type="EMBL" id="JYNU01000020">
    <property type="protein sequence ID" value="KMO74735.1"/>
    <property type="molecule type" value="Genomic_DNA"/>
</dbReference>
<dbReference type="GO" id="GO:0008726">
    <property type="term" value="F:alkanesulfonate monooxygenase activity"/>
    <property type="evidence" value="ECO:0007669"/>
    <property type="project" value="TreeGrafter"/>
</dbReference>
<evidence type="ECO:0000256" key="4">
    <source>
        <dbReference type="ARBA" id="ARBA00023033"/>
    </source>
</evidence>
<dbReference type="AlphaFoldDB" id="A0A0J6VUP7"/>